<name>A0A1X7TMQ1_AMPQE</name>
<dbReference type="eggNOG" id="ENOG502S1Q7">
    <property type="taxonomic scope" value="Eukaryota"/>
</dbReference>
<dbReference type="PANTHER" id="PTHR48462:SF1">
    <property type="entry name" value="PROTEIN, PUTATIVE-RELATED"/>
    <property type="match status" value="1"/>
</dbReference>
<dbReference type="EnsemblMetazoa" id="Aqu2.1.16231_001">
    <property type="protein sequence ID" value="Aqu2.1.16231_001"/>
    <property type="gene ID" value="Aqu2.1.16231"/>
</dbReference>
<accession>A0A1X7TMQ1</accession>
<dbReference type="AlphaFoldDB" id="A0A1X7TMQ1"/>
<proteinExistence type="predicted"/>
<sequence length="413" mass="44578">MPHTSSTASCPFCTFPADPRGDHALACVGNGDRTHRHNGLRVVSAAQSADLFPCMGAPSLFPDSVSRSADVFLLSWSQGCPVVLDVTVNSPIQRLTLSNAAFSQEPFLSWLNTGRGLSFRQAGHHASTMFLSSVHVCTDLIKSLSNHSIPPLYVSSAFKVFCSTSGHSPINSFEDFNLVITQKSLSRAIDSLLYDKLLSSATGPRFRALSLSSSIPHAGDWLLALLSPSLGLHFHNLDFNTCQMYWLGIPLFSSDIVCPLCTRACDPLGDHSVACGGNGDKILRHNSLRNVLFTAAQAAALSPRREVPSIVPGYCSHPADLYLLNWSQGKPAAVDVTVISFQTQRVSQTAISQGSAILYAEEHKNIVHFEDCKQVGVSLPLAVEVLGGWSLRAKSTIRTIGHYLLPVEVRLPG</sequence>
<organism evidence="1">
    <name type="scientific">Amphimedon queenslandica</name>
    <name type="common">Sponge</name>
    <dbReference type="NCBI Taxonomy" id="400682"/>
    <lineage>
        <taxon>Eukaryota</taxon>
        <taxon>Metazoa</taxon>
        <taxon>Porifera</taxon>
        <taxon>Demospongiae</taxon>
        <taxon>Heteroscleromorpha</taxon>
        <taxon>Haplosclerida</taxon>
        <taxon>Niphatidae</taxon>
        <taxon>Amphimedon</taxon>
    </lineage>
</organism>
<protein>
    <submittedName>
        <fullName evidence="1">Uncharacterized protein</fullName>
    </submittedName>
</protein>
<dbReference type="InParanoid" id="A0A1X7TMQ1"/>
<reference evidence="1" key="1">
    <citation type="submission" date="2017-05" db="UniProtKB">
        <authorList>
            <consortium name="EnsemblMetazoa"/>
        </authorList>
    </citation>
    <scope>IDENTIFICATION</scope>
</reference>
<dbReference type="OMA" id="PICVEIF"/>
<evidence type="ECO:0000313" key="1">
    <source>
        <dbReference type="EnsemblMetazoa" id="Aqu2.1.16231_001"/>
    </source>
</evidence>
<dbReference type="PANTHER" id="PTHR48462">
    <property type="entry name" value="PROTEIN, PUTATIVE-RELATED"/>
    <property type="match status" value="1"/>
</dbReference>